<gene>
    <name evidence="5" type="ORF">HF521_014687</name>
</gene>
<dbReference type="Pfam" id="PF00048">
    <property type="entry name" value="IL8"/>
    <property type="match status" value="1"/>
</dbReference>
<dbReference type="EMBL" id="JABFDY010000027">
    <property type="protein sequence ID" value="KAF7687459.1"/>
    <property type="molecule type" value="Genomic_DNA"/>
</dbReference>
<feature type="signal peptide" evidence="3">
    <location>
        <begin position="1"/>
        <end position="23"/>
    </location>
</feature>
<keyword evidence="3" id="KW-0732">Signal</keyword>
<evidence type="ECO:0000259" key="4">
    <source>
        <dbReference type="SMART" id="SM00199"/>
    </source>
</evidence>
<accession>A0A8T0A871</accession>
<organism evidence="5 6">
    <name type="scientific">Silurus meridionalis</name>
    <name type="common">Southern catfish</name>
    <name type="synonym">Silurus soldatovi meridionalis</name>
    <dbReference type="NCBI Taxonomy" id="175797"/>
    <lineage>
        <taxon>Eukaryota</taxon>
        <taxon>Metazoa</taxon>
        <taxon>Chordata</taxon>
        <taxon>Craniata</taxon>
        <taxon>Vertebrata</taxon>
        <taxon>Euteleostomi</taxon>
        <taxon>Actinopterygii</taxon>
        <taxon>Neopterygii</taxon>
        <taxon>Teleostei</taxon>
        <taxon>Ostariophysi</taxon>
        <taxon>Siluriformes</taxon>
        <taxon>Siluridae</taxon>
        <taxon>Silurus</taxon>
    </lineage>
</organism>
<dbReference type="GO" id="GO:0008009">
    <property type="term" value="F:chemokine activity"/>
    <property type="evidence" value="ECO:0007669"/>
    <property type="project" value="InterPro"/>
</dbReference>
<keyword evidence="1" id="KW-0202">Cytokine</keyword>
<dbReference type="GO" id="GO:0005615">
    <property type="term" value="C:extracellular space"/>
    <property type="evidence" value="ECO:0007669"/>
    <property type="project" value="UniProtKB-KW"/>
</dbReference>
<evidence type="ECO:0000256" key="1">
    <source>
        <dbReference type="ARBA" id="ARBA00022514"/>
    </source>
</evidence>
<dbReference type="AlphaFoldDB" id="A0A8T0A871"/>
<name>A0A8T0A871_SILME</name>
<feature type="chain" id="PRO_5035834865" description="Chemokine interleukin-8-like domain-containing protein" evidence="3">
    <location>
        <begin position="24"/>
        <end position="117"/>
    </location>
</feature>
<evidence type="ECO:0000256" key="3">
    <source>
        <dbReference type="SAM" id="SignalP"/>
    </source>
</evidence>
<feature type="region of interest" description="Disordered" evidence="2">
    <location>
        <begin position="87"/>
        <end position="117"/>
    </location>
</feature>
<dbReference type="Proteomes" id="UP000606274">
    <property type="component" value="Unassembled WGS sequence"/>
</dbReference>
<dbReference type="InterPro" id="IPR036048">
    <property type="entry name" value="Interleukin_8-like_sf"/>
</dbReference>
<dbReference type="OrthoDB" id="9948647at2759"/>
<feature type="domain" description="Chemokine interleukin-8-like" evidence="4">
    <location>
        <begin position="29"/>
        <end position="91"/>
    </location>
</feature>
<dbReference type="SUPFAM" id="SSF54117">
    <property type="entry name" value="Interleukin 8-like chemokines"/>
    <property type="match status" value="1"/>
</dbReference>
<dbReference type="GO" id="GO:0006955">
    <property type="term" value="P:immune response"/>
    <property type="evidence" value="ECO:0007669"/>
    <property type="project" value="InterPro"/>
</dbReference>
<evidence type="ECO:0000313" key="6">
    <source>
        <dbReference type="Proteomes" id="UP000606274"/>
    </source>
</evidence>
<feature type="compositionally biased region" description="Basic residues" evidence="2">
    <location>
        <begin position="92"/>
        <end position="117"/>
    </location>
</feature>
<keyword evidence="6" id="KW-1185">Reference proteome</keyword>
<proteinExistence type="predicted"/>
<sequence>MNAAIFPLVFLIIFGATVMFCDGRIGGPSERCLCQKTNLQKRVKLQLVETVQVFNPSASCSYTEMIITLRNGRKFCLDLIGRQGRRILSGKNQKKQSKGKTNPRQKGKKQKKNKQQV</sequence>
<comment type="caution">
    <text evidence="5">The sequence shown here is derived from an EMBL/GenBank/DDBJ whole genome shotgun (WGS) entry which is preliminary data.</text>
</comment>
<dbReference type="Gene3D" id="2.40.50.40">
    <property type="match status" value="1"/>
</dbReference>
<reference evidence="5" key="1">
    <citation type="submission" date="2020-08" db="EMBL/GenBank/DDBJ databases">
        <title>Chromosome-level assembly of Southern catfish (Silurus meridionalis) provides insights into visual adaptation to the nocturnal and benthic lifestyles.</title>
        <authorList>
            <person name="Zhang Y."/>
            <person name="Wang D."/>
            <person name="Peng Z."/>
        </authorList>
    </citation>
    <scope>NUCLEOTIDE SEQUENCE</scope>
    <source>
        <strain evidence="5">SWU-2019-XX</strain>
        <tissue evidence="5">Muscle</tissue>
    </source>
</reference>
<evidence type="ECO:0000256" key="2">
    <source>
        <dbReference type="SAM" id="MobiDB-lite"/>
    </source>
</evidence>
<evidence type="ECO:0000313" key="5">
    <source>
        <dbReference type="EMBL" id="KAF7687459.1"/>
    </source>
</evidence>
<dbReference type="InterPro" id="IPR001811">
    <property type="entry name" value="Chemokine_IL8-like_dom"/>
</dbReference>
<protein>
    <recommendedName>
        <fullName evidence="4">Chemokine interleukin-8-like domain-containing protein</fullName>
    </recommendedName>
</protein>
<dbReference type="SMART" id="SM00199">
    <property type="entry name" value="SCY"/>
    <property type="match status" value="1"/>
</dbReference>